<name>A0ABS0L4Q3_9BACT</name>
<organism evidence="1 2">
    <name type="scientific">Hymenobacter guriensis</name>
    <dbReference type="NCBI Taxonomy" id="2793065"/>
    <lineage>
        <taxon>Bacteria</taxon>
        <taxon>Pseudomonadati</taxon>
        <taxon>Bacteroidota</taxon>
        <taxon>Cytophagia</taxon>
        <taxon>Cytophagales</taxon>
        <taxon>Hymenobacteraceae</taxon>
        <taxon>Hymenobacter</taxon>
    </lineage>
</organism>
<evidence type="ECO:0000313" key="2">
    <source>
        <dbReference type="Proteomes" id="UP000601099"/>
    </source>
</evidence>
<protein>
    <submittedName>
        <fullName evidence="1">Uncharacterized protein</fullName>
    </submittedName>
</protein>
<comment type="caution">
    <text evidence="1">The sequence shown here is derived from an EMBL/GenBank/DDBJ whole genome shotgun (WGS) entry which is preliminary data.</text>
</comment>
<dbReference type="EMBL" id="JADWYK010000010">
    <property type="protein sequence ID" value="MBG8555106.1"/>
    <property type="molecule type" value="Genomic_DNA"/>
</dbReference>
<dbReference type="Proteomes" id="UP000601099">
    <property type="component" value="Unassembled WGS sequence"/>
</dbReference>
<accession>A0ABS0L4Q3</accession>
<reference evidence="1 2" key="1">
    <citation type="submission" date="2020-11" db="EMBL/GenBank/DDBJ databases">
        <title>Hymenobacter sp.</title>
        <authorList>
            <person name="Kim M.K."/>
        </authorList>
    </citation>
    <scope>NUCLEOTIDE SEQUENCE [LARGE SCALE GENOMIC DNA]</scope>
    <source>
        <strain evidence="1 2">BT594</strain>
    </source>
</reference>
<dbReference type="RefSeq" id="WP_196956125.1">
    <property type="nucleotide sequence ID" value="NZ_JADWYK010000010.1"/>
</dbReference>
<evidence type="ECO:0000313" key="1">
    <source>
        <dbReference type="EMBL" id="MBG8555106.1"/>
    </source>
</evidence>
<gene>
    <name evidence="1" type="ORF">I5L79_16255</name>
</gene>
<keyword evidence="2" id="KW-1185">Reference proteome</keyword>
<sequence length="120" mass="12968">MAILLPTPADAAATVQQDSSMLQRTREQARSAALLAATMASGEQGRVLSRALDAIEEPVDLPTQVYLISRLYNHVANVYAGLAVPTIQLEPQGVPTHEVFRERGAFLHLVSEQLSLYVAA</sequence>
<proteinExistence type="predicted"/>